<dbReference type="EMBL" id="VDCV01000006">
    <property type="protein sequence ID" value="KAB5552445.1"/>
    <property type="molecule type" value="Genomic_DNA"/>
</dbReference>
<comment type="caution">
    <text evidence="3">The sequence shown here is derived from an EMBL/GenBank/DDBJ whole genome shotgun (WGS) entry which is preliminary data.</text>
</comment>
<evidence type="ECO:0000259" key="2">
    <source>
        <dbReference type="Pfam" id="PF18592"/>
    </source>
</evidence>
<sequence length="388" mass="43467">MATQTENPLTDAATNITVEDNPSETLDTAVPASTKPDRVEDSTTTASSIVESPTEGPKQGADNSKSAAPATDSDKKFRRAERFGINVQLSEKEKRNSRAERFYLGKWGLSLVFFWELKWSFREIELTGVKLEPVNKCFVSGNVCAELDFPFQLTEIVMREPGSGTWRCFIGEWVCLQCTFGSLTGDFVKFGTGSQGSEPESDSVKKSEDLKRKARAERFGIPVPPTATDVEVKKKARVERFAVAPKIDALEENKRKARALRFSQSSSDSLSMNGKGDLEPVRPFMDNFSISFEWDELSFIFVSFHLTELSFVCSSIRRQLLQARLVEGLEKRFPLISLEHVSINHGWIGQVHLKFLCKPDTIRCSDLEHTSKVLLLIVFGLTMNCSAR</sequence>
<feature type="region of interest" description="Disordered" evidence="1">
    <location>
        <begin position="1"/>
        <end position="75"/>
    </location>
</feature>
<evidence type="ECO:0000313" key="4">
    <source>
        <dbReference type="Proteomes" id="UP000326939"/>
    </source>
</evidence>
<dbReference type="PANTHER" id="PTHR47701:SF2">
    <property type="entry name" value="PROTEIN MODIFIER OF SNC1 11"/>
    <property type="match status" value="1"/>
</dbReference>
<feature type="compositionally biased region" description="Polar residues" evidence="1">
    <location>
        <begin position="1"/>
        <end position="26"/>
    </location>
</feature>
<dbReference type="AlphaFoldDB" id="A0A5N5MB83"/>
<feature type="compositionally biased region" description="Polar residues" evidence="1">
    <location>
        <begin position="42"/>
        <end position="51"/>
    </location>
</feature>
<gene>
    <name evidence="3" type="ORF">DKX38_009756</name>
</gene>
<proteinExistence type="predicted"/>
<keyword evidence="4" id="KW-1185">Reference proteome</keyword>
<dbReference type="GO" id="GO:0005634">
    <property type="term" value="C:nucleus"/>
    <property type="evidence" value="ECO:0007669"/>
    <property type="project" value="TreeGrafter"/>
</dbReference>
<feature type="domain" description="THO1-MOS11 C-terminal" evidence="2">
    <location>
        <begin position="72"/>
        <end position="102"/>
    </location>
</feature>
<feature type="domain" description="THO1-MOS11 C-terminal" evidence="2">
    <location>
        <begin position="211"/>
        <end position="241"/>
    </location>
</feature>
<reference evidence="4" key="1">
    <citation type="journal article" date="2019" name="Gigascience">
        <title>De novo genome assembly of the endangered Acer yangbiense, a plant species with extremely small populations endemic to Yunnan Province, China.</title>
        <authorList>
            <person name="Yang J."/>
            <person name="Wariss H.M."/>
            <person name="Tao L."/>
            <person name="Zhang R."/>
            <person name="Yun Q."/>
            <person name="Hollingsworth P."/>
            <person name="Dao Z."/>
            <person name="Luo G."/>
            <person name="Guo H."/>
            <person name="Ma Y."/>
            <person name="Sun W."/>
        </authorList>
    </citation>
    <scope>NUCLEOTIDE SEQUENCE [LARGE SCALE GENOMIC DNA]</scope>
    <source>
        <strain evidence="4">cv. br00</strain>
    </source>
</reference>
<protein>
    <recommendedName>
        <fullName evidence="2">THO1-MOS11 C-terminal domain-containing protein</fullName>
    </recommendedName>
</protein>
<organism evidence="3 4">
    <name type="scientific">Salix brachista</name>
    <dbReference type="NCBI Taxonomy" id="2182728"/>
    <lineage>
        <taxon>Eukaryota</taxon>
        <taxon>Viridiplantae</taxon>
        <taxon>Streptophyta</taxon>
        <taxon>Embryophyta</taxon>
        <taxon>Tracheophyta</taxon>
        <taxon>Spermatophyta</taxon>
        <taxon>Magnoliopsida</taxon>
        <taxon>eudicotyledons</taxon>
        <taxon>Gunneridae</taxon>
        <taxon>Pentapetalae</taxon>
        <taxon>rosids</taxon>
        <taxon>fabids</taxon>
        <taxon>Malpighiales</taxon>
        <taxon>Salicaceae</taxon>
        <taxon>Saliceae</taxon>
        <taxon>Salix</taxon>
    </lineage>
</organism>
<accession>A0A5N5MB83</accession>
<dbReference type="GO" id="GO:0016973">
    <property type="term" value="P:poly(A)+ mRNA export from nucleus"/>
    <property type="evidence" value="ECO:0007669"/>
    <property type="project" value="InterPro"/>
</dbReference>
<evidence type="ECO:0000256" key="1">
    <source>
        <dbReference type="SAM" id="MobiDB-lite"/>
    </source>
</evidence>
<name>A0A5N5MB83_9ROSI</name>
<evidence type="ECO:0000313" key="3">
    <source>
        <dbReference type="EMBL" id="KAB5552445.1"/>
    </source>
</evidence>
<dbReference type="Pfam" id="PF18592">
    <property type="entry name" value="Tho1_MOS11_C"/>
    <property type="match status" value="2"/>
</dbReference>
<dbReference type="InterPro" id="IPR040746">
    <property type="entry name" value="THO1_MOS11_C"/>
</dbReference>
<dbReference type="Proteomes" id="UP000326939">
    <property type="component" value="Chromosome 6"/>
</dbReference>
<dbReference type="InterPro" id="IPR044209">
    <property type="entry name" value="MOS11"/>
</dbReference>
<dbReference type="PANTHER" id="PTHR47701">
    <property type="entry name" value="PROTEIN MODIFIER OF SNC1 11"/>
    <property type="match status" value="1"/>
</dbReference>